<dbReference type="InterPro" id="IPR002641">
    <property type="entry name" value="PNPLA_dom"/>
</dbReference>
<feature type="short sequence motif" description="DGA/G" evidence="7">
    <location>
        <begin position="1399"/>
        <end position="1401"/>
    </location>
</feature>
<evidence type="ECO:0000256" key="1">
    <source>
        <dbReference type="ARBA" id="ARBA00011073"/>
    </source>
</evidence>
<feature type="domain" description="PNPLA" evidence="9">
    <location>
        <begin position="1104"/>
        <end position="1412"/>
    </location>
</feature>
<sequence>MDRNRDGSQSRPLREIQFDPRLKELLVRNGASPDGEAIAGEAAEAEVAVVVRLHDAVVPVEGLRTIARMGNIHTGRIRLKDIVRVRQHPNVASLKATSLFSGDLQESTGEIGIGHQFARHDRYTGKGVIVGVIDWGVDFAHRAFLDEKGKTRLLGIWDQRGPESASSPHPYGYGRFIDRDEIDRALMSRDPYRALDYDPARIDPAGIGTHGTHVLSIAAGRAWREGVPSGVAPEAELLFVHLRSDDTRPEDSLGDSVRVLEAVHFIFQHAGDRPVVINMSLGRTGDAKDGTSPVEQALDAIVRERRNRAISMSTGNYFSARLHASGVAREGRLHALRWQVPAVARRSPAELEIWYAGEQALDLKLERPDGEAIFTLPLGENRIIRAGRTKDSELYVTAYHRRRDPNNGDNQVNIFIHPSAPSGQWRLQLRSASGTSFPVHAWIERTSAREQSRFYPADADPNMTIGTICCGRNTLATAAYRPGRGGPRRIASFSSAGPTRDQRMVPILTAPGDRIRAARSSSVDALGFRHRDAYTVKSGTSMAAPHTAGTVALMLQAARRPLTIDEIREALVVTAGAPEELLPHLRYGAGLLDARAAIAYVEQEYNVEEEHNAVHRGHSEAGRNIAYQEDTDMYTEGEGDALPESLQDDIGEFIEGPGGEILDAGFGEHVESHLLAEDRPTRSRQAEISFTNLQTVTGSDGRPHVYVLTTGDSQRQQVTFRLRIRNKNRVYNMEQAQLKLRFSTMRAGRIWHTIPLAGQGAGSDYLVVDTESITDESSVTKSIQIAASRLRQAYDSEYPLARLEVEFHWREGLSGSYYYNRNAVSFYLVNPVEFMFRTGEQQRNLYTDSRNHRKYWLPVWTKTFSDTDRSAVQVQSSISTSVSRSSSFGIEYSYRAAEANERSDTVAAGTEQTSGGSLSFGVDDIVELGVSSESSYSTSTSRTISRSFTREVAMSLQRSDTFTEALNTTKQVTMSVDPAPAGQRRTLYVYPVFQRRRVDLVQFTGVNGDGMATGRRVTRRFPVLIFDQWGSFSRLSTASPAGEDLDAPWQEQLPAALPPSHEDAAEPGQALLEHVDTAEFWPDSGQWAEAGANRKLRAEEVKYLVLEGGGGKGLVYLGAVRALESIRTSSGHPIYHIENGRLRNIRGVAGASAGAITALAMSLGMTSAELERISDPRYKDFEEFFDLPASPRNVPALGRNCVNGSSSSVLNDYLFNPLQSILREGLEAIIPDVLEGRLNPSSISRQLVGQLRSGLHSRAVRGIQHGDGLRDKLLSPAMIYYAQNLWEDLGLFSGCAARAFFDQLIRQRGGTANMNFADHQRRFGVKLVLTGSNLETGRTMMFSADYTPQMPVADAVRISMGLPGLFKPVRISRRQAAAIVLGARHRPRISNAYEGLYVDGGLWNNLPMPVFAADEGSTPATLGLALGNTAGQRQSIRDLGDFLGAVIGQYMGDDALANKYPSYRQQVVALNSGSIGTADFSPDPATLRRLQAEARNLVTGYFH</sequence>
<feature type="active site" description="Charge relay system" evidence="6 8">
    <location>
        <position position="134"/>
    </location>
</feature>
<protein>
    <submittedName>
        <fullName evidence="10">Patatin-like phospholipase</fullName>
    </submittedName>
</protein>
<dbReference type="InterPro" id="IPR050131">
    <property type="entry name" value="Peptidase_S8_subtilisin-like"/>
</dbReference>
<evidence type="ECO:0000256" key="2">
    <source>
        <dbReference type="ARBA" id="ARBA00022670"/>
    </source>
</evidence>
<dbReference type="GO" id="GO:0006508">
    <property type="term" value="P:proteolysis"/>
    <property type="evidence" value="ECO:0007669"/>
    <property type="project" value="UniProtKB-KW"/>
</dbReference>
<dbReference type="InterPro" id="IPR015500">
    <property type="entry name" value="Peptidase_S8_subtilisin-rel"/>
</dbReference>
<dbReference type="GO" id="GO:0016042">
    <property type="term" value="P:lipid catabolic process"/>
    <property type="evidence" value="ECO:0007669"/>
    <property type="project" value="UniProtKB-UniRule"/>
</dbReference>
<dbReference type="SUPFAM" id="SSF52743">
    <property type="entry name" value="Subtilisin-like"/>
    <property type="match status" value="1"/>
</dbReference>
<evidence type="ECO:0000256" key="5">
    <source>
        <dbReference type="ARBA" id="ARBA00023098"/>
    </source>
</evidence>
<name>A0A1G8UD17_9GAMM</name>
<dbReference type="Gene3D" id="3.40.1090.10">
    <property type="entry name" value="Cytosolic phospholipase A2 catalytic domain"/>
    <property type="match status" value="1"/>
</dbReference>
<feature type="active site" description="Proton acceptor" evidence="7">
    <location>
        <position position="1399"/>
    </location>
</feature>
<feature type="active site" description="Charge relay system" evidence="6 8">
    <location>
        <position position="541"/>
    </location>
</feature>
<keyword evidence="11" id="KW-1185">Reference proteome</keyword>
<evidence type="ECO:0000256" key="6">
    <source>
        <dbReference type="PIRSR" id="PIRSR615500-1"/>
    </source>
</evidence>
<evidence type="ECO:0000256" key="3">
    <source>
        <dbReference type="ARBA" id="ARBA00022801"/>
    </source>
</evidence>
<gene>
    <name evidence="10" type="ORF">SAMN05216212_0068</name>
</gene>
<dbReference type="EMBL" id="FNFH01000001">
    <property type="protein sequence ID" value="SDJ51494.1"/>
    <property type="molecule type" value="Genomic_DNA"/>
</dbReference>
<keyword evidence="4 8" id="KW-0720">Serine protease</keyword>
<dbReference type="RefSeq" id="WP_091506230.1">
    <property type="nucleotide sequence ID" value="NZ_FNFH01000001.1"/>
</dbReference>
<dbReference type="SUPFAM" id="SSF52151">
    <property type="entry name" value="FabD/lysophospholipase-like"/>
    <property type="match status" value="1"/>
</dbReference>
<keyword evidence="5 7" id="KW-0443">Lipid metabolism</keyword>
<feature type="active site" description="Nucleophile" evidence="7">
    <location>
        <position position="1152"/>
    </location>
</feature>
<evidence type="ECO:0000313" key="10">
    <source>
        <dbReference type="EMBL" id="SDJ51494.1"/>
    </source>
</evidence>
<dbReference type="InterPro" id="IPR023828">
    <property type="entry name" value="Peptidase_S8_Ser-AS"/>
</dbReference>
<dbReference type="Pfam" id="PF01734">
    <property type="entry name" value="Patatin"/>
    <property type="match status" value="1"/>
</dbReference>
<dbReference type="Gene3D" id="3.40.50.200">
    <property type="entry name" value="Peptidase S8/S53 domain"/>
    <property type="match status" value="1"/>
</dbReference>
<evidence type="ECO:0000313" key="11">
    <source>
        <dbReference type="Proteomes" id="UP000199305"/>
    </source>
</evidence>
<feature type="short sequence motif" description="GXGXXG" evidence="7">
    <location>
        <begin position="1108"/>
        <end position="1113"/>
    </location>
</feature>
<dbReference type="InterPro" id="IPR000209">
    <property type="entry name" value="Peptidase_S8/S53_dom"/>
</dbReference>
<accession>A0A1G8UD17</accession>
<feature type="short sequence motif" description="GXSXG" evidence="7">
    <location>
        <begin position="1150"/>
        <end position="1154"/>
    </location>
</feature>
<reference evidence="11" key="1">
    <citation type="submission" date="2016-10" db="EMBL/GenBank/DDBJ databases">
        <authorList>
            <person name="Varghese N."/>
            <person name="Submissions S."/>
        </authorList>
    </citation>
    <scope>NUCLEOTIDE SEQUENCE [LARGE SCALE GENOMIC DNA]</scope>
    <source>
        <strain evidence="11">CGMCC 1.10658</strain>
    </source>
</reference>
<evidence type="ECO:0000259" key="9">
    <source>
        <dbReference type="PROSITE" id="PS51635"/>
    </source>
</evidence>
<dbReference type="PANTHER" id="PTHR43806:SF11">
    <property type="entry name" value="CEREVISIN-RELATED"/>
    <property type="match status" value="1"/>
</dbReference>
<dbReference type="OrthoDB" id="5290098at2"/>
<dbReference type="PRINTS" id="PR00723">
    <property type="entry name" value="SUBTILISIN"/>
</dbReference>
<evidence type="ECO:0000256" key="8">
    <source>
        <dbReference type="PROSITE-ProRule" id="PRU01240"/>
    </source>
</evidence>
<evidence type="ECO:0000256" key="7">
    <source>
        <dbReference type="PROSITE-ProRule" id="PRU01161"/>
    </source>
</evidence>
<dbReference type="InterPro" id="IPR036852">
    <property type="entry name" value="Peptidase_S8/S53_dom_sf"/>
</dbReference>
<dbReference type="PROSITE" id="PS51635">
    <property type="entry name" value="PNPLA"/>
    <property type="match status" value="1"/>
</dbReference>
<dbReference type="PROSITE" id="PS51892">
    <property type="entry name" value="SUBTILASE"/>
    <property type="match status" value="1"/>
</dbReference>
<dbReference type="PANTHER" id="PTHR43806">
    <property type="entry name" value="PEPTIDASE S8"/>
    <property type="match status" value="1"/>
</dbReference>
<dbReference type="GO" id="GO:0004252">
    <property type="term" value="F:serine-type endopeptidase activity"/>
    <property type="evidence" value="ECO:0007669"/>
    <property type="project" value="UniProtKB-UniRule"/>
</dbReference>
<evidence type="ECO:0000256" key="4">
    <source>
        <dbReference type="ARBA" id="ARBA00022825"/>
    </source>
</evidence>
<keyword evidence="7" id="KW-0442">Lipid degradation</keyword>
<dbReference type="Proteomes" id="UP000199305">
    <property type="component" value="Unassembled WGS sequence"/>
</dbReference>
<comment type="similarity">
    <text evidence="1 8">Belongs to the peptidase S8 family.</text>
</comment>
<organism evidence="10 11">
    <name type="scientific">Microbulbifer yueqingensis</name>
    <dbReference type="NCBI Taxonomy" id="658219"/>
    <lineage>
        <taxon>Bacteria</taxon>
        <taxon>Pseudomonadati</taxon>
        <taxon>Pseudomonadota</taxon>
        <taxon>Gammaproteobacteria</taxon>
        <taxon>Cellvibrionales</taxon>
        <taxon>Microbulbiferaceae</taxon>
        <taxon>Microbulbifer</taxon>
    </lineage>
</organism>
<proteinExistence type="inferred from homology"/>
<keyword evidence="3 7" id="KW-0378">Hydrolase</keyword>
<feature type="active site" description="Charge relay system" evidence="6 8">
    <location>
        <position position="210"/>
    </location>
</feature>
<dbReference type="STRING" id="658219.SAMN05216212_0068"/>
<dbReference type="InterPro" id="IPR016035">
    <property type="entry name" value="Acyl_Trfase/lysoPLipase"/>
</dbReference>
<keyword evidence="2 8" id="KW-0645">Protease</keyword>
<dbReference type="Gene3D" id="2.60.120.1290">
    <property type="match status" value="1"/>
</dbReference>
<dbReference type="Pfam" id="PF00082">
    <property type="entry name" value="Peptidase_S8"/>
    <property type="match status" value="2"/>
</dbReference>
<dbReference type="PROSITE" id="PS00138">
    <property type="entry name" value="SUBTILASE_SER"/>
    <property type="match status" value="1"/>
</dbReference>